<protein>
    <submittedName>
        <fullName evidence="1">Uncharacterized protein</fullName>
    </submittedName>
</protein>
<gene>
    <name evidence="1" type="ORF">XH94_01805</name>
</gene>
<sequence>MGSLVALDAGFVAAENLKKLSGAQVRAKLSGKEVTDEVHYRDVYEHDGTLRSYSMGSKKRGKWTIQGDDLCIDLPEPDGGCFEVTAAGKNVVLTPKGLGSPSDGIVQAISDPK</sequence>
<dbReference type="AlphaFoldDB" id="A0A4Q0SSV1"/>
<comment type="caution">
    <text evidence="1">The sequence shown here is derived from an EMBL/GenBank/DDBJ whole genome shotgun (WGS) entry which is preliminary data.</text>
</comment>
<proteinExistence type="predicted"/>
<organism evidence="1 2">
    <name type="scientific">Bradyrhizobium zhanjiangense</name>
    <dbReference type="NCBI Taxonomy" id="1325107"/>
    <lineage>
        <taxon>Bacteria</taxon>
        <taxon>Pseudomonadati</taxon>
        <taxon>Pseudomonadota</taxon>
        <taxon>Alphaproteobacteria</taxon>
        <taxon>Hyphomicrobiales</taxon>
        <taxon>Nitrobacteraceae</taxon>
        <taxon>Bradyrhizobium</taxon>
    </lineage>
</organism>
<accession>A0A4Q0SSV1</accession>
<dbReference type="EMBL" id="LBJM01000004">
    <property type="protein sequence ID" value="RXH42652.1"/>
    <property type="molecule type" value="Genomic_DNA"/>
</dbReference>
<evidence type="ECO:0000313" key="1">
    <source>
        <dbReference type="EMBL" id="RXH42652.1"/>
    </source>
</evidence>
<reference evidence="1 2" key="1">
    <citation type="submission" date="2015-04" db="EMBL/GenBank/DDBJ databases">
        <title>Comparative genomics of rhizobia nodulating Arachis hypogaea in China.</title>
        <authorList>
            <person name="Li Y."/>
        </authorList>
    </citation>
    <scope>NUCLEOTIDE SEQUENCE [LARGE SCALE GENOMIC DNA]</scope>
    <source>
        <strain evidence="1 2">CCBAU 51787</strain>
    </source>
</reference>
<dbReference type="Proteomes" id="UP000290565">
    <property type="component" value="Unassembled WGS sequence"/>
</dbReference>
<name>A0A4Q0SSV1_9BRAD</name>
<evidence type="ECO:0000313" key="2">
    <source>
        <dbReference type="Proteomes" id="UP000290565"/>
    </source>
</evidence>